<dbReference type="GO" id="GO:0016887">
    <property type="term" value="F:ATP hydrolysis activity"/>
    <property type="evidence" value="ECO:0007669"/>
    <property type="project" value="InterPro"/>
</dbReference>
<dbReference type="InterPro" id="IPR017911">
    <property type="entry name" value="MacB-like_ATP-bd"/>
</dbReference>
<dbReference type="GO" id="GO:0098796">
    <property type="term" value="C:membrane protein complex"/>
    <property type="evidence" value="ECO:0007669"/>
    <property type="project" value="UniProtKB-ARBA"/>
</dbReference>
<comment type="caution">
    <text evidence="12">The sequence shown here is derived from an EMBL/GenBank/DDBJ whole genome shotgun (WGS) entry which is preliminary data.</text>
</comment>
<evidence type="ECO:0000256" key="8">
    <source>
        <dbReference type="ARBA" id="ARBA00023136"/>
    </source>
</evidence>
<dbReference type="Proteomes" id="UP000187439">
    <property type="component" value="Unassembled WGS sequence"/>
</dbReference>
<keyword evidence="3" id="KW-1003">Cell membrane</keyword>
<evidence type="ECO:0000256" key="7">
    <source>
        <dbReference type="ARBA" id="ARBA00022989"/>
    </source>
</evidence>
<evidence type="ECO:0000256" key="10">
    <source>
        <dbReference type="SAM" id="Phobius"/>
    </source>
</evidence>
<dbReference type="PROSITE" id="PS00211">
    <property type="entry name" value="ABC_TRANSPORTER_1"/>
    <property type="match status" value="1"/>
</dbReference>
<dbReference type="Pfam" id="PF02687">
    <property type="entry name" value="FtsX"/>
    <property type="match status" value="1"/>
</dbReference>
<evidence type="ECO:0000256" key="6">
    <source>
        <dbReference type="ARBA" id="ARBA00022840"/>
    </source>
</evidence>
<evidence type="ECO:0000256" key="9">
    <source>
        <dbReference type="ARBA" id="ARBA00038388"/>
    </source>
</evidence>
<dbReference type="InterPro" id="IPR027417">
    <property type="entry name" value="P-loop_NTPase"/>
</dbReference>
<dbReference type="SUPFAM" id="SSF52540">
    <property type="entry name" value="P-loop containing nucleoside triphosphate hydrolases"/>
    <property type="match status" value="1"/>
</dbReference>
<feature type="domain" description="ABC transporter" evidence="11">
    <location>
        <begin position="4"/>
        <end position="245"/>
    </location>
</feature>
<dbReference type="InterPro" id="IPR003838">
    <property type="entry name" value="ABC3_permease_C"/>
</dbReference>
<evidence type="ECO:0000256" key="5">
    <source>
        <dbReference type="ARBA" id="ARBA00022741"/>
    </source>
</evidence>
<dbReference type="Pfam" id="PF00005">
    <property type="entry name" value="ABC_tran"/>
    <property type="match status" value="1"/>
</dbReference>
<evidence type="ECO:0000256" key="1">
    <source>
        <dbReference type="ARBA" id="ARBA00004429"/>
    </source>
</evidence>
<name>A0A1R0XGN0_9BACL</name>
<feature type="transmembrane region" description="Helical" evidence="10">
    <location>
        <begin position="860"/>
        <end position="883"/>
    </location>
</feature>
<dbReference type="OrthoDB" id="1937696at2"/>
<dbReference type="FunFam" id="3.40.50.300:FF:000032">
    <property type="entry name" value="Export ABC transporter ATP-binding protein"/>
    <property type="match status" value="1"/>
</dbReference>
<evidence type="ECO:0000256" key="3">
    <source>
        <dbReference type="ARBA" id="ARBA00022475"/>
    </source>
</evidence>
<evidence type="ECO:0000259" key="11">
    <source>
        <dbReference type="PROSITE" id="PS50893"/>
    </source>
</evidence>
<dbReference type="InterPro" id="IPR017871">
    <property type="entry name" value="ABC_transporter-like_CS"/>
</dbReference>
<keyword evidence="2" id="KW-0813">Transport</keyword>
<dbReference type="SMART" id="SM00382">
    <property type="entry name" value="AAA"/>
    <property type="match status" value="1"/>
</dbReference>
<accession>A0A1R0XGN0</accession>
<keyword evidence="6" id="KW-0067">ATP-binding</keyword>
<evidence type="ECO:0000256" key="4">
    <source>
        <dbReference type="ARBA" id="ARBA00022692"/>
    </source>
</evidence>
<dbReference type="GO" id="GO:0022857">
    <property type="term" value="F:transmembrane transporter activity"/>
    <property type="evidence" value="ECO:0007669"/>
    <property type="project" value="UniProtKB-ARBA"/>
</dbReference>
<feature type="transmembrane region" description="Helical" evidence="10">
    <location>
        <begin position="270"/>
        <end position="291"/>
    </location>
</feature>
<dbReference type="Gene3D" id="3.40.50.300">
    <property type="entry name" value="P-loop containing nucleotide triphosphate hydrolases"/>
    <property type="match status" value="1"/>
</dbReference>
<organism evidence="12 13">
    <name type="scientific">Paenibacillus odorifer</name>
    <dbReference type="NCBI Taxonomy" id="189426"/>
    <lineage>
        <taxon>Bacteria</taxon>
        <taxon>Bacillati</taxon>
        <taxon>Bacillota</taxon>
        <taxon>Bacilli</taxon>
        <taxon>Bacillales</taxon>
        <taxon>Paenibacillaceae</taxon>
        <taxon>Paenibacillus</taxon>
    </lineage>
</organism>
<dbReference type="GO" id="GO:0005886">
    <property type="term" value="C:plasma membrane"/>
    <property type="evidence" value="ECO:0007669"/>
    <property type="project" value="UniProtKB-SubCell"/>
</dbReference>
<dbReference type="CDD" id="cd03255">
    <property type="entry name" value="ABC_MJ0796_LolCDE_FtsE"/>
    <property type="match status" value="1"/>
</dbReference>
<dbReference type="RefSeq" id="WP_076121949.1">
    <property type="nucleotide sequence ID" value="NZ_MPTC01000066.1"/>
</dbReference>
<feature type="transmembrane region" description="Helical" evidence="10">
    <location>
        <begin position="411"/>
        <end position="430"/>
    </location>
</feature>
<keyword evidence="5" id="KW-0547">Nucleotide-binding</keyword>
<feature type="transmembrane region" description="Helical" evidence="10">
    <location>
        <begin position="531"/>
        <end position="555"/>
    </location>
</feature>
<proteinExistence type="inferred from homology"/>
<evidence type="ECO:0000313" key="13">
    <source>
        <dbReference type="Proteomes" id="UP000187439"/>
    </source>
</evidence>
<gene>
    <name evidence="12" type="ORF">BSK52_29470</name>
</gene>
<dbReference type="PROSITE" id="PS50893">
    <property type="entry name" value="ABC_TRANSPORTER_2"/>
    <property type="match status" value="1"/>
</dbReference>
<evidence type="ECO:0000256" key="2">
    <source>
        <dbReference type="ARBA" id="ARBA00022448"/>
    </source>
</evidence>
<comment type="similarity">
    <text evidence="9">Belongs to the ABC transporter superfamily. Macrolide exporter (TC 3.A.1.122) family.</text>
</comment>
<sequence>MSILEVENLSKEYKGKGKTNVFRALNGISLSVDSGEFVAIMGPSGSGKTTLLNILSGIDTEYSGVVRIAETSISEMSKNELALFRRQRMGFVFQDYNLLDSLTLRENVMVPMVLDDQEVDDINTKTDEAIVLFDLGEVKDKYPYMVSGGQQQRAAISRAIINDPEVIFADEPTGNLDSKSSSIVMKTFAKLNGLKGATIVMVTHDPFAASYCNRVLFIKDGKTLLEITRGDKERRAFFDRILESLVCIGGGKMTFRRMAFQIFKANLRRYLLFFLCSSFTIMVFFAFYSLYTNPDFNDPYQVNGMVSGNLYAPFLVMRVFAVLFIVYAQMAFLKFRKSDFGLLMVLGMTSHNIRKIIFFENSMIALASILTGLGAGTVFSGLFFFIISLFVNIGDSAFSLTLDSYLYTIKFFGMIYIVVIGIHLILTLRYNILRLLKESRTAERSLLHGKITTVIGGLLLGITVFDMITQYNPDDARRMLTNLGVSMVGVYLLLSGLGDWMKLIFSRSAKAYHKHLMFSSDLNYTLGRSKIVLSLITFLVFITIFLSGIIFYITWDAENISVKNNPYDIAYAEVFGKNSIPPETLNEIMDHGATPLLSHQELQYIDLFYFKVFLDQNINTLIGSDYHVENGHFLNLALVAPGEELKNQRPEMPIFDMKLPTGNHTLHSQGLVLKMIFNPVPNLMNGLHVIVNEVDYKALKAENMDAIGSLQLLNFKDWKKTSGIDAELNAALAKYNKNHTKSWYGNDRQEALVFSTKSRISEYFQLKESGQFGIFVITFVGLIFFGASGIVLHFSIQTDLERERIKFRKLNKIGITSKDVAQMIGGPLKVLFFLPYVLGIALATVYVVSSSRFEMSVALAPFWFCLLVGGAYLLFQVLFYYLYESIS</sequence>
<dbReference type="GO" id="GO:0005524">
    <property type="term" value="F:ATP binding"/>
    <property type="evidence" value="ECO:0007669"/>
    <property type="project" value="UniProtKB-KW"/>
</dbReference>
<keyword evidence="7 10" id="KW-1133">Transmembrane helix</keyword>
<feature type="transmembrane region" description="Helical" evidence="10">
    <location>
        <begin position="830"/>
        <end position="848"/>
    </location>
</feature>
<comment type="subcellular location">
    <subcellularLocation>
        <location evidence="1">Cell inner membrane</location>
        <topology evidence="1">Multi-pass membrane protein</topology>
    </subcellularLocation>
</comment>
<dbReference type="PANTHER" id="PTHR46795">
    <property type="entry name" value="ABC TRANSPORTER PERMEASE-RELATED-RELATED"/>
    <property type="match status" value="1"/>
</dbReference>
<dbReference type="PANTHER" id="PTHR46795:SF1">
    <property type="entry name" value="ABC TRANSPORTER PERMEASE PROTEIN"/>
    <property type="match status" value="1"/>
</dbReference>
<dbReference type="AlphaFoldDB" id="A0A1R0XGN0"/>
<feature type="transmembrane region" description="Helical" evidence="10">
    <location>
        <begin position="483"/>
        <end position="505"/>
    </location>
</feature>
<reference evidence="12 13" key="1">
    <citation type="submission" date="2016-10" db="EMBL/GenBank/DDBJ databases">
        <title>Paenibacillus species isolates.</title>
        <authorList>
            <person name="Beno S.M."/>
        </authorList>
    </citation>
    <scope>NUCLEOTIDE SEQUENCE [LARGE SCALE GENOMIC DNA]</scope>
    <source>
        <strain evidence="12 13">FSL H7-0710</strain>
    </source>
</reference>
<dbReference type="InterPro" id="IPR003439">
    <property type="entry name" value="ABC_transporter-like_ATP-bd"/>
</dbReference>
<keyword evidence="8 10" id="KW-0472">Membrane</keyword>
<feature type="transmembrane region" description="Helical" evidence="10">
    <location>
        <begin position="364"/>
        <end position="391"/>
    </location>
</feature>
<keyword evidence="4 10" id="KW-0812">Transmembrane</keyword>
<feature type="transmembrane region" description="Helical" evidence="10">
    <location>
        <begin position="451"/>
        <end position="471"/>
    </location>
</feature>
<dbReference type="EMBL" id="MPTC01000066">
    <property type="protein sequence ID" value="OMD34202.1"/>
    <property type="molecule type" value="Genomic_DNA"/>
</dbReference>
<feature type="transmembrane region" description="Helical" evidence="10">
    <location>
        <begin position="311"/>
        <end position="333"/>
    </location>
</feature>
<dbReference type="InterPro" id="IPR003593">
    <property type="entry name" value="AAA+_ATPase"/>
</dbReference>
<dbReference type="InterPro" id="IPR052536">
    <property type="entry name" value="ABC-4_Integral_Memb_Prot"/>
</dbReference>
<evidence type="ECO:0000313" key="12">
    <source>
        <dbReference type="EMBL" id="OMD34202.1"/>
    </source>
</evidence>
<feature type="transmembrane region" description="Helical" evidence="10">
    <location>
        <begin position="772"/>
        <end position="796"/>
    </location>
</feature>
<protein>
    <recommendedName>
        <fullName evidence="11">ABC transporter domain-containing protein</fullName>
    </recommendedName>
</protein>